<comment type="caution">
    <text evidence="2">The sequence shown here is derived from an EMBL/GenBank/DDBJ whole genome shotgun (WGS) entry which is preliminary data.</text>
</comment>
<organism evidence="2 3">
    <name type="scientific">Paenibacillus plantarum</name>
    <dbReference type="NCBI Taxonomy" id="2654975"/>
    <lineage>
        <taxon>Bacteria</taxon>
        <taxon>Bacillati</taxon>
        <taxon>Bacillota</taxon>
        <taxon>Bacilli</taxon>
        <taxon>Bacillales</taxon>
        <taxon>Paenibacillaceae</taxon>
        <taxon>Paenibacillus</taxon>
    </lineage>
</organism>
<feature type="transmembrane region" description="Helical" evidence="1">
    <location>
        <begin position="84"/>
        <end position="106"/>
    </location>
</feature>
<gene>
    <name evidence="2" type="ORF">GC096_26925</name>
</gene>
<feature type="transmembrane region" description="Helical" evidence="1">
    <location>
        <begin position="127"/>
        <end position="148"/>
    </location>
</feature>
<feature type="transmembrane region" description="Helical" evidence="1">
    <location>
        <begin position="154"/>
        <end position="172"/>
    </location>
</feature>
<proteinExistence type="predicted"/>
<feature type="transmembrane region" description="Helical" evidence="1">
    <location>
        <begin position="320"/>
        <end position="350"/>
    </location>
</feature>
<feature type="transmembrane region" description="Helical" evidence="1">
    <location>
        <begin position="193"/>
        <end position="212"/>
    </location>
</feature>
<keyword evidence="3" id="KW-1185">Reference proteome</keyword>
<accession>A0ABX1XGM0</accession>
<feature type="transmembrane region" description="Helical" evidence="1">
    <location>
        <begin position="381"/>
        <end position="401"/>
    </location>
</feature>
<feature type="transmembrane region" description="Helical" evidence="1">
    <location>
        <begin position="218"/>
        <end position="236"/>
    </location>
</feature>
<name>A0ABX1XGM0_9BACL</name>
<keyword evidence="1" id="KW-0812">Transmembrane</keyword>
<evidence type="ECO:0000313" key="2">
    <source>
        <dbReference type="EMBL" id="NOU67662.1"/>
    </source>
</evidence>
<dbReference type="InterPro" id="IPR010288">
    <property type="entry name" value="EcsB_ABC"/>
</dbReference>
<dbReference type="EMBL" id="WHNY01000074">
    <property type="protein sequence ID" value="NOU67662.1"/>
    <property type="molecule type" value="Genomic_DNA"/>
</dbReference>
<dbReference type="Pfam" id="PF05975">
    <property type="entry name" value="EcsB"/>
    <property type="match status" value="1"/>
</dbReference>
<evidence type="ECO:0000256" key="1">
    <source>
        <dbReference type="SAM" id="Phobius"/>
    </source>
</evidence>
<keyword evidence="1" id="KW-1133">Transmembrane helix</keyword>
<protein>
    <recommendedName>
        <fullName evidence="4">Bacterial ABC transporter protein EcsB</fullName>
    </recommendedName>
</protein>
<evidence type="ECO:0008006" key="4">
    <source>
        <dbReference type="Google" id="ProtNLM"/>
    </source>
</evidence>
<sequence>MRHAGCYVIRLLPFLTMRGGESGLNSSFQVFTRRVRSDLKFQYRAIRMAVDWVIAIYFVIPLLIVAGYHYYAWYMTPPAWLGGISIHTVATLFYIFTWLGTLRYFVEEGDQLFLRQNEGWFRHLMHLGYRYSVVLQGVTSLLATLLFLPLLVPVYTFSIAQVVCFWLLTYVVKLNIGLIRQLLALRFQRFLLWLLRIVIFAAGVFVFQWLVVEIRDQLLYSWLVILVLIGTFLLLTRVRLREKGTFFADVARERDARMRIVSLMLIRVMERKRKPTRRYPLLFSRSQRLLKGKGAGTGIAELLVKSYFRNGLQWRQSIQFVVVISGALFILPGAIKILVWIVAAVLLVFWRKSFCKDELTAPFLSLFPIKDPMKHQAIQTAIPILVLPAMMIISLVTGISLHTWWGPVVMMGATVPLTYGTSSVFTSWY</sequence>
<reference evidence="2 3" key="1">
    <citation type="submission" date="2019-10" db="EMBL/GenBank/DDBJ databases">
        <title>Description of Paenibacillus humi sp. nov.</title>
        <authorList>
            <person name="Carlier A."/>
            <person name="Qi S."/>
        </authorList>
    </citation>
    <scope>NUCLEOTIDE SEQUENCE [LARGE SCALE GENOMIC DNA]</scope>
    <source>
        <strain evidence="2 3">LMG 31461</strain>
    </source>
</reference>
<evidence type="ECO:0000313" key="3">
    <source>
        <dbReference type="Proteomes" id="UP000653578"/>
    </source>
</evidence>
<dbReference type="Proteomes" id="UP000653578">
    <property type="component" value="Unassembled WGS sequence"/>
</dbReference>
<feature type="transmembrane region" description="Helical" evidence="1">
    <location>
        <begin position="49"/>
        <end position="72"/>
    </location>
</feature>
<keyword evidence="1" id="KW-0472">Membrane</keyword>